<evidence type="ECO:0000313" key="2">
    <source>
        <dbReference type="EMBL" id="RLM29000.1"/>
    </source>
</evidence>
<keyword evidence="3" id="KW-1185">Reference proteome</keyword>
<reference evidence="1" key="1">
    <citation type="submission" date="2015-01" db="EMBL/GenBank/DDBJ databases">
        <authorList>
            <person name="Xiang T."/>
            <person name="Song Y."/>
            <person name="Huang L."/>
            <person name="Wang B."/>
            <person name="Wu P."/>
        </authorList>
    </citation>
    <scope>NUCLEOTIDE SEQUENCE [LARGE SCALE GENOMIC DNA]</scope>
    <source>
        <strain evidence="1">OBR1</strain>
    </source>
</reference>
<name>A0A0G4JPM1_9GAMM</name>
<gene>
    <name evidence="2" type="ORF">BIY26_02185</name>
    <name evidence="1" type="ORF">BN1221_00247</name>
</gene>
<dbReference type="EMBL" id="CGIG01000001">
    <property type="protein sequence ID" value="CPR13843.1"/>
    <property type="molecule type" value="Genomic_DNA"/>
</dbReference>
<dbReference type="PANTHER" id="PTHR40590">
    <property type="entry name" value="CYTOPLASMIC PROTEIN-RELATED"/>
    <property type="match status" value="1"/>
</dbReference>
<dbReference type="GO" id="GO:0016874">
    <property type="term" value="F:ligase activity"/>
    <property type="evidence" value="ECO:0007669"/>
    <property type="project" value="UniProtKB-KW"/>
</dbReference>
<dbReference type="Proteomes" id="UP000044377">
    <property type="component" value="Unassembled WGS sequence"/>
</dbReference>
<keyword evidence="1" id="KW-0436">Ligase</keyword>
<evidence type="ECO:0000313" key="3">
    <source>
        <dbReference type="Proteomes" id="UP000044377"/>
    </source>
</evidence>
<dbReference type="CDD" id="cd14789">
    <property type="entry name" value="Tiki"/>
    <property type="match status" value="1"/>
</dbReference>
<sequence>MRQLLRQIATFLGFITPLTYAYPAVDVHLPDDRQLHLVGSIHMGSMDMAPLPDALLKQLQSATALIVEADISNTGSPFEHTAAAPPLSERLDPADYRQLQLICEKLSFSENLIDRVPAWQAALMLQARQAQLLGLRPDYGIDYQLINAAKAQGLNIIELEGQQTQVDLLQQLPQGGLPLLQDTIRHWHANARLLQTMVGWWLDSKPGKMTMPLPATFSHEMSNVLMNQRNRLWQQKLQALPAGNYVVAVGALHLYGDDNLPTLLQAN</sequence>
<protein>
    <submittedName>
        <fullName evidence="2">Conjugal transfer protein TraB</fullName>
    </submittedName>
    <submittedName>
        <fullName evidence="1">FIG00921183: possible ligase</fullName>
    </submittedName>
</protein>
<dbReference type="Proteomes" id="UP000285972">
    <property type="component" value="Unassembled WGS sequence"/>
</dbReference>
<dbReference type="AlphaFoldDB" id="A0A0G4JPM1"/>
<dbReference type="STRING" id="1109412.BN1221_00247"/>
<dbReference type="EMBL" id="MJLX01000003">
    <property type="protein sequence ID" value="RLM29000.1"/>
    <property type="molecule type" value="Genomic_DNA"/>
</dbReference>
<evidence type="ECO:0000313" key="1">
    <source>
        <dbReference type="EMBL" id="CPR13843.1"/>
    </source>
</evidence>
<accession>A0A0G4JPM1</accession>
<reference evidence="2 4" key="3">
    <citation type="submission" date="2016-09" db="EMBL/GenBank/DDBJ databases">
        <authorList>
            <person name="Doonan J."/>
            <person name="Pachebat J.A."/>
            <person name="Golyshin P.N."/>
            <person name="Denman S."/>
            <person name="Mcdonald J.E."/>
        </authorList>
    </citation>
    <scope>NUCLEOTIDE SEQUENCE [LARGE SCALE GENOMIC DNA]</scope>
    <source>
        <strain evidence="2 4">FRB141</strain>
    </source>
</reference>
<dbReference type="RefSeq" id="WP_048635763.1">
    <property type="nucleotide sequence ID" value="NZ_CGIG01000001.1"/>
</dbReference>
<reference evidence="3" key="2">
    <citation type="submission" date="2015-01" db="EMBL/GenBank/DDBJ databases">
        <authorList>
            <person name="Paterson Steve"/>
        </authorList>
    </citation>
    <scope>NUCLEOTIDE SEQUENCE [LARGE SCALE GENOMIC DNA]</scope>
    <source>
        <strain evidence="3">OBR1</strain>
    </source>
</reference>
<evidence type="ECO:0000313" key="4">
    <source>
        <dbReference type="Proteomes" id="UP000285972"/>
    </source>
</evidence>
<proteinExistence type="predicted"/>
<dbReference type="KEGG" id="bgj:AWC36_12630"/>
<dbReference type="Pfam" id="PF01963">
    <property type="entry name" value="TraB_PrgY_gumN"/>
    <property type="match status" value="1"/>
</dbReference>
<dbReference type="OrthoDB" id="357294at2"/>
<dbReference type="PANTHER" id="PTHR40590:SF1">
    <property type="entry name" value="CYTOPLASMIC PROTEIN"/>
    <property type="match status" value="1"/>
</dbReference>
<organism evidence="1 3">
    <name type="scientific">Brenneria goodwinii</name>
    <dbReference type="NCBI Taxonomy" id="1109412"/>
    <lineage>
        <taxon>Bacteria</taxon>
        <taxon>Pseudomonadati</taxon>
        <taxon>Pseudomonadota</taxon>
        <taxon>Gammaproteobacteria</taxon>
        <taxon>Enterobacterales</taxon>
        <taxon>Pectobacteriaceae</taxon>
        <taxon>Brenneria</taxon>
    </lineage>
</organism>
<dbReference type="InterPro" id="IPR002816">
    <property type="entry name" value="TraB/PrgY/GumN_fam"/>
</dbReference>
<dbReference type="InterPro" id="IPR047111">
    <property type="entry name" value="YbaP-like"/>
</dbReference>
<dbReference type="GeneID" id="70907648"/>